<reference evidence="2" key="1">
    <citation type="submission" date="2020-02" db="EMBL/GenBank/DDBJ databases">
        <authorList>
            <person name="Meier V. D."/>
        </authorList>
    </citation>
    <scope>NUCLEOTIDE SEQUENCE</scope>
    <source>
        <strain evidence="2">AVDCRST_MAG27</strain>
    </source>
</reference>
<gene>
    <name evidence="2" type="ORF">AVDCRST_MAG27-4449</name>
</gene>
<feature type="domain" description="LysM" evidence="1">
    <location>
        <begin position="126"/>
        <end position="172"/>
    </location>
</feature>
<dbReference type="Pfam" id="PF01476">
    <property type="entry name" value="LysM"/>
    <property type="match status" value="1"/>
</dbReference>
<dbReference type="PROSITE" id="PS51782">
    <property type="entry name" value="LYSM"/>
    <property type="match status" value="1"/>
</dbReference>
<evidence type="ECO:0000313" key="2">
    <source>
        <dbReference type="EMBL" id="CAA9285616.1"/>
    </source>
</evidence>
<dbReference type="EMBL" id="CADCTD010000178">
    <property type="protein sequence ID" value="CAA9285616.1"/>
    <property type="molecule type" value="Genomic_DNA"/>
</dbReference>
<dbReference type="Pfam" id="PF04972">
    <property type="entry name" value="BON"/>
    <property type="match status" value="1"/>
</dbReference>
<dbReference type="InterPro" id="IPR007055">
    <property type="entry name" value="BON_dom"/>
</dbReference>
<organism evidence="2">
    <name type="scientific">uncultured Craurococcus sp</name>
    <dbReference type="NCBI Taxonomy" id="1135998"/>
    <lineage>
        <taxon>Bacteria</taxon>
        <taxon>Pseudomonadati</taxon>
        <taxon>Pseudomonadota</taxon>
        <taxon>Alphaproteobacteria</taxon>
        <taxon>Acetobacterales</taxon>
        <taxon>Acetobacteraceae</taxon>
        <taxon>Craurococcus</taxon>
        <taxon>environmental samples</taxon>
    </lineage>
</organism>
<dbReference type="InterPro" id="IPR018392">
    <property type="entry name" value="LysM"/>
</dbReference>
<dbReference type="CDD" id="cd00118">
    <property type="entry name" value="LysM"/>
    <property type="match status" value="1"/>
</dbReference>
<dbReference type="InterPro" id="IPR036779">
    <property type="entry name" value="LysM_dom_sf"/>
</dbReference>
<dbReference type="AlphaFoldDB" id="A0A6J4JRE8"/>
<sequence length="175" mass="17835">MPSYHFPTEAGLPAPGPAPEAIASHLGRLGLPHQGIRIARQGDSVILEGQVADGEAAELLVLAAGNLQGIARVDNRLVPAHTPGLLDGLGAFAHLPAGAASTEAAETALHRAEIEAGTRFGPGRSLFHTMQPGETLATLAARHLGGDEARLMEANAQILGGSLPGPGMVIRIPPA</sequence>
<evidence type="ECO:0000259" key="1">
    <source>
        <dbReference type="PROSITE" id="PS51782"/>
    </source>
</evidence>
<name>A0A6J4JRE8_9PROT</name>
<protein>
    <recommendedName>
        <fullName evidence="1">LysM domain-containing protein</fullName>
    </recommendedName>
</protein>
<accession>A0A6J4JRE8</accession>
<dbReference type="Gene3D" id="3.10.350.10">
    <property type="entry name" value="LysM domain"/>
    <property type="match status" value="1"/>
</dbReference>
<proteinExistence type="predicted"/>